<feature type="transmembrane region" description="Helical" evidence="7">
    <location>
        <begin position="29"/>
        <end position="48"/>
    </location>
</feature>
<dbReference type="InterPro" id="IPR036890">
    <property type="entry name" value="HATPase_C_sf"/>
</dbReference>
<dbReference type="InterPro" id="IPR005467">
    <property type="entry name" value="His_kinase_dom"/>
</dbReference>
<dbReference type="Pfam" id="PF00512">
    <property type="entry name" value="HisKA"/>
    <property type="match status" value="1"/>
</dbReference>
<dbReference type="EC" id="2.7.13.3" evidence="2"/>
<dbReference type="FunFam" id="3.30.565.10:FF:000006">
    <property type="entry name" value="Sensor histidine kinase WalK"/>
    <property type="match status" value="1"/>
</dbReference>
<gene>
    <name evidence="9" type="ORF">COV84_03575</name>
</gene>
<dbReference type="PANTHER" id="PTHR43711:SF31">
    <property type="entry name" value="HISTIDINE KINASE"/>
    <property type="match status" value="1"/>
</dbReference>
<dbReference type="Pfam" id="PF02518">
    <property type="entry name" value="HATPase_c"/>
    <property type="match status" value="1"/>
</dbReference>
<dbReference type="Gene3D" id="1.10.287.130">
    <property type="match status" value="1"/>
</dbReference>
<evidence type="ECO:0000313" key="9">
    <source>
        <dbReference type="EMBL" id="PIQ74995.1"/>
    </source>
</evidence>
<proteinExistence type="predicted"/>
<dbReference type="EMBL" id="PCVO01000053">
    <property type="protein sequence ID" value="PIQ74995.1"/>
    <property type="molecule type" value="Genomic_DNA"/>
</dbReference>
<dbReference type="CDD" id="cd00075">
    <property type="entry name" value="HATPase"/>
    <property type="match status" value="1"/>
</dbReference>
<dbReference type="Proteomes" id="UP000229317">
    <property type="component" value="Unassembled WGS sequence"/>
</dbReference>
<feature type="domain" description="Histidine kinase" evidence="8">
    <location>
        <begin position="97"/>
        <end position="317"/>
    </location>
</feature>
<name>A0A2H0KUL6_9BACT</name>
<evidence type="ECO:0000256" key="7">
    <source>
        <dbReference type="SAM" id="Phobius"/>
    </source>
</evidence>
<dbReference type="AlphaFoldDB" id="A0A2H0KUL6"/>
<dbReference type="InterPro" id="IPR050736">
    <property type="entry name" value="Sensor_HK_Regulatory"/>
</dbReference>
<evidence type="ECO:0000256" key="2">
    <source>
        <dbReference type="ARBA" id="ARBA00012438"/>
    </source>
</evidence>
<comment type="catalytic activity">
    <reaction evidence="1">
        <text>ATP + protein L-histidine = ADP + protein N-phospho-L-histidine.</text>
        <dbReference type="EC" id="2.7.13.3"/>
    </reaction>
</comment>
<protein>
    <recommendedName>
        <fullName evidence="2">histidine kinase</fullName>
        <ecNumber evidence="2">2.7.13.3</ecNumber>
    </recommendedName>
</protein>
<keyword evidence="7" id="KW-0472">Membrane</keyword>
<evidence type="ECO:0000259" key="8">
    <source>
        <dbReference type="PROSITE" id="PS50109"/>
    </source>
</evidence>
<dbReference type="PROSITE" id="PS50109">
    <property type="entry name" value="HIS_KIN"/>
    <property type="match status" value="1"/>
</dbReference>
<feature type="transmembrane region" description="Helical" evidence="7">
    <location>
        <begin position="60"/>
        <end position="81"/>
    </location>
</feature>
<keyword evidence="3" id="KW-0597">Phosphoprotein</keyword>
<dbReference type="InterPro" id="IPR003594">
    <property type="entry name" value="HATPase_dom"/>
</dbReference>
<evidence type="ECO:0000256" key="4">
    <source>
        <dbReference type="ARBA" id="ARBA00022679"/>
    </source>
</evidence>
<evidence type="ECO:0000256" key="3">
    <source>
        <dbReference type="ARBA" id="ARBA00022553"/>
    </source>
</evidence>
<accession>A0A2H0KUL6</accession>
<evidence type="ECO:0000256" key="1">
    <source>
        <dbReference type="ARBA" id="ARBA00000085"/>
    </source>
</evidence>
<keyword evidence="6" id="KW-0902">Two-component regulatory system</keyword>
<dbReference type="Gene3D" id="3.30.565.10">
    <property type="entry name" value="Histidine kinase-like ATPase, C-terminal domain"/>
    <property type="match status" value="1"/>
</dbReference>
<keyword evidence="7" id="KW-0812">Transmembrane</keyword>
<dbReference type="PANTHER" id="PTHR43711">
    <property type="entry name" value="TWO-COMPONENT HISTIDINE KINASE"/>
    <property type="match status" value="1"/>
</dbReference>
<dbReference type="SMART" id="SM00387">
    <property type="entry name" value="HATPase_c"/>
    <property type="match status" value="1"/>
</dbReference>
<organism evidence="9 10">
    <name type="scientific">Candidatus Portnoybacteria bacterium CG11_big_fil_rev_8_21_14_0_20_40_15</name>
    <dbReference type="NCBI Taxonomy" id="1974817"/>
    <lineage>
        <taxon>Bacteria</taxon>
        <taxon>Candidatus Portnoyibacteriota</taxon>
    </lineage>
</organism>
<dbReference type="GO" id="GO:0000155">
    <property type="term" value="F:phosphorelay sensor kinase activity"/>
    <property type="evidence" value="ECO:0007669"/>
    <property type="project" value="InterPro"/>
</dbReference>
<dbReference type="InterPro" id="IPR004358">
    <property type="entry name" value="Sig_transdc_His_kin-like_C"/>
</dbReference>
<dbReference type="CDD" id="cd00082">
    <property type="entry name" value="HisKA"/>
    <property type="match status" value="1"/>
</dbReference>
<keyword evidence="7" id="KW-1133">Transmembrane helix</keyword>
<dbReference type="InterPro" id="IPR003661">
    <property type="entry name" value="HisK_dim/P_dom"/>
</dbReference>
<dbReference type="InterPro" id="IPR036097">
    <property type="entry name" value="HisK_dim/P_sf"/>
</dbReference>
<evidence type="ECO:0000313" key="10">
    <source>
        <dbReference type="Proteomes" id="UP000229317"/>
    </source>
</evidence>
<keyword evidence="5" id="KW-0418">Kinase</keyword>
<comment type="caution">
    <text evidence="9">The sequence shown here is derived from an EMBL/GenBank/DDBJ whole genome shotgun (WGS) entry which is preliminary data.</text>
</comment>
<dbReference type="SMART" id="SM00388">
    <property type="entry name" value="HisKA"/>
    <property type="match status" value="1"/>
</dbReference>
<sequence length="317" mass="35729">MNVTKIIGKIPFFKECDQYNISLWQCPSFLFFILGLLNIGAMISTYIISTRLTEEPEITALITISVSLVIFIIGTVIVQGFDKLLQANKMKTEFIRIASHQLRTPLSSLRWANDLLMQGGGLSKPTHEQEEYLEIIRDSNQRMLKLINDLLDVTKIEMGNLPMELKPADIKSVAQEVVFDLNPLAKANNVVLNLKIKDGLPLVLSDQEKCKMVFTNLIDNAIKYNKGKGSVDIAAEKRGDFIRVSIQDEGVGIPKAQQKNIFQKFFRSDNIMKHQTVGTGLGLFIVKAIIDANKGRVWFESQEDEGTTFYFEIPIAK</sequence>
<dbReference type="SUPFAM" id="SSF47384">
    <property type="entry name" value="Homodimeric domain of signal transducing histidine kinase"/>
    <property type="match status" value="1"/>
</dbReference>
<dbReference type="PRINTS" id="PR00344">
    <property type="entry name" value="BCTRLSENSOR"/>
</dbReference>
<keyword evidence="4" id="KW-0808">Transferase</keyword>
<evidence type="ECO:0000256" key="6">
    <source>
        <dbReference type="ARBA" id="ARBA00023012"/>
    </source>
</evidence>
<evidence type="ECO:0000256" key="5">
    <source>
        <dbReference type="ARBA" id="ARBA00022777"/>
    </source>
</evidence>
<dbReference type="SUPFAM" id="SSF55874">
    <property type="entry name" value="ATPase domain of HSP90 chaperone/DNA topoisomerase II/histidine kinase"/>
    <property type="match status" value="1"/>
</dbReference>
<reference evidence="9 10" key="1">
    <citation type="submission" date="2017-09" db="EMBL/GenBank/DDBJ databases">
        <title>Depth-based differentiation of microbial function through sediment-hosted aquifers and enrichment of novel symbionts in the deep terrestrial subsurface.</title>
        <authorList>
            <person name="Probst A.J."/>
            <person name="Ladd B."/>
            <person name="Jarett J.K."/>
            <person name="Geller-Mcgrath D.E."/>
            <person name="Sieber C.M."/>
            <person name="Emerson J.B."/>
            <person name="Anantharaman K."/>
            <person name="Thomas B.C."/>
            <person name="Malmstrom R."/>
            <person name="Stieglmeier M."/>
            <person name="Klingl A."/>
            <person name="Woyke T."/>
            <person name="Ryan C.M."/>
            <person name="Banfield J.F."/>
        </authorList>
    </citation>
    <scope>NUCLEOTIDE SEQUENCE [LARGE SCALE GENOMIC DNA]</scope>
    <source>
        <strain evidence="9">CG11_big_fil_rev_8_21_14_0_20_40_15</strain>
    </source>
</reference>